<sequence>MLQQKIVIKIKFKCKKCRSKAMTIAAMTAGVCSVKLEGDEKDRVVVIGEGVDAVGMIVLLRKKVGHATLELVAECKD</sequence>
<reference evidence="3" key="1">
    <citation type="submission" date="2018-01" db="EMBL/GenBank/DDBJ databases">
        <authorList>
            <person name="Mao J.F."/>
        </authorList>
    </citation>
    <scope>NUCLEOTIDE SEQUENCE</scope>
    <source>
        <strain evidence="3">Huo1</strain>
        <tissue evidence="3">Leaf</tissue>
    </source>
</reference>
<comment type="caution">
    <text evidence="3">The sequence shown here is derived from an EMBL/GenBank/DDBJ whole genome shotgun (WGS) entry which is preliminary data.</text>
</comment>
<dbReference type="Proteomes" id="UP000298416">
    <property type="component" value="Unassembled WGS sequence"/>
</dbReference>
<keyword evidence="4" id="KW-1185">Reference proteome</keyword>
<gene>
    <name evidence="3" type="ORF">SASPL_132861</name>
</gene>
<dbReference type="InterPro" id="IPR006121">
    <property type="entry name" value="HMA_dom"/>
</dbReference>
<protein>
    <recommendedName>
        <fullName evidence="2">HMA domain-containing protein</fullName>
    </recommendedName>
</protein>
<organism evidence="3">
    <name type="scientific">Salvia splendens</name>
    <name type="common">Scarlet sage</name>
    <dbReference type="NCBI Taxonomy" id="180675"/>
    <lineage>
        <taxon>Eukaryota</taxon>
        <taxon>Viridiplantae</taxon>
        <taxon>Streptophyta</taxon>
        <taxon>Embryophyta</taxon>
        <taxon>Tracheophyta</taxon>
        <taxon>Spermatophyta</taxon>
        <taxon>Magnoliopsida</taxon>
        <taxon>eudicotyledons</taxon>
        <taxon>Gunneridae</taxon>
        <taxon>Pentapetalae</taxon>
        <taxon>asterids</taxon>
        <taxon>lamiids</taxon>
        <taxon>Lamiales</taxon>
        <taxon>Lamiaceae</taxon>
        <taxon>Nepetoideae</taxon>
        <taxon>Mentheae</taxon>
        <taxon>Salviinae</taxon>
        <taxon>Salvia</taxon>
        <taxon>Salvia subgen. Calosphace</taxon>
        <taxon>core Calosphace</taxon>
    </lineage>
</organism>
<dbReference type="EMBL" id="PNBA02000012">
    <property type="protein sequence ID" value="KAG6405274.1"/>
    <property type="molecule type" value="Genomic_DNA"/>
</dbReference>
<proteinExistence type="predicted"/>
<evidence type="ECO:0000259" key="2">
    <source>
        <dbReference type="PROSITE" id="PS50846"/>
    </source>
</evidence>
<evidence type="ECO:0000313" key="4">
    <source>
        <dbReference type="Proteomes" id="UP000298416"/>
    </source>
</evidence>
<dbReference type="Gene3D" id="3.30.70.100">
    <property type="match status" value="1"/>
</dbReference>
<dbReference type="InterPro" id="IPR042885">
    <property type="entry name" value="HIPP47/16"/>
</dbReference>
<name>A0A8X8X315_SALSN</name>
<feature type="domain" description="HMA" evidence="2">
    <location>
        <begin position="3"/>
        <end position="72"/>
    </location>
</feature>
<dbReference type="GO" id="GO:0046872">
    <property type="term" value="F:metal ion binding"/>
    <property type="evidence" value="ECO:0007669"/>
    <property type="project" value="InterPro"/>
</dbReference>
<dbReference type="PROSITE" id="PS50846">
    <property type="entry name" value="HMA_2"/>
    <property type="match status" value="1"/>
</dbReference>
<evidence type="ECO:0000256" key="1">
    <source>
        <dbReference type="ARBA" id="ARBA00004170"/>
    </source>
</evidence>
<dbReference type="GO" id="GO:0016020">
    <property type="term" value="C:membrane"/>
    <property type="evidence" value="ECO:0007669"/>
    <property type="project" value="UniProtKB-SubCell"/>
</dbReference>
<comment type="subcellular location">
    <subcellularLocation>
        <location evidence="1">Membrane</location>
        <topology evidence="1">Peripheral membrane protein</topology>
    </subcellularLocation>
</comment>
<dbReference type="AlphaFoldDB" id="A0A8X8X315"/>
<accession>A0A8X8X315</accession>
<dbReference type="GO" id="GO:0009626">
    <property type="term" value="P:plant-type hypersensitive response"/>
    <property type="evidence" value="ECO:0007669"/>
    <property type="project" value="UniProtKB-KW"/>
</dbReference>
<reference evidence="3" key="2">
    <citation type="submission" date="2020-08" db="EMBL/GenBank/DDBJ databases">
        <title>Plant Genome Project.</title>
        <authorList>
            <person name="Zhang R.-G."/>
        </authorList>
    </citation>
    <scope>NUCLEOTIDE SEQUENCE</scope>
    <source>
        <strain evidence="3">Huo1</strain>
        <tissue evidence="3">Leaf</tissue>
    </source>
</reference>
<dbReference type="PANTHER" id="PTHR46932">
    <property type="entry name" value="HEAVY METAL-ASSOCIATED ISOPRENYLATED PLANT PROTEIN 47"/>
    <property type="match status" value="1"/>
</dbReference>
<evidence type="ECO:0000313" key="3">
    <source>
        <dbReference type="EMBL" id="KAG6405274.1"/>
    </source>
</evidence>
<dbReference type="PANTHER" id="PTHR46932:SF12">
    <property type="entry name" value="HEAVY METAL-ASSOCIATED ISOPRENYLATED PLANT PROTEIN 47"/>
    <property type="match status" value="1"/>
</dbReference>